<evidence type="ECO:0000313" key="2">
    <source>
        <dbReference type="EMBL" id="KAG6702532.1"/>
    </source>
</evidence>
<organism evidence="2 3">
    <name type="scientific">Carya illinoinensis</name>
    <name type="common">Pecan</name>
    <dbReference type="NCBI Taxonomy" id="32201"/>
    <lineage>
        <taxon>Eukaryota</taxon>
        <taxon>Viridiplantae</taxon>
        <taxon>Streptophyta</taxon>
        <taxon>Embryophyta</taxon>
        <taxon>Tracheophyta</taxon>
        <taxon>Spermatophyta</taxon>
        <taxon>Magnoliopsida</taxon>
        <taxon>eudicotyledons</taxon>
        <taxon>Gunneridae</taxon>
        <taxon>Pentapetalae</taxon>
        <taxon>rosids</taxon>
        <taxon>fabids</taxon>
        <taxon>Fagales</taxon>
        <taxon>Juglandaceae</taxon>
        <taxon>Carya</taxon>
    </lineage>
</organism>
<dbReference type="Proteomes" id="UP000811246">
    <property type="component" value="Chromosome 7"/>
</dbReference>
<comment type="caution">
    <text evidence="2">The sequence shown here is derived from an EMBL/GenBank/DDBJ whole genome shotgun (WGS) entry which is preliminary data.</text>
</comment>
<accession>A0A922JE36</accession>
<sequence>MGTTHVLAVLVLVLLLVVNHGFLAVARGFSKFSESDSCRNVSCNVTLEDKRGVPTGANPLHNR</sequence>
<gene>
    <name evidence="2" type="ORF">I3842_07G038900</name>
</gene>
<feature type="chain" id="PRO_5038077537" evidence="1">
    <location>
        <begin position="22"/>
        <end position="63"/>
    </location>
</feature>
<evidence type="ECO:0000313" key="3">
    <source>
        <dbReference type="Proteomes" id="UP000811246"/>
    </source>
</evidence>
<proteinExistence type="predicted"/>
<reference evidence="2" key="1">
    <citation type="submission" date="2021-01" db="EMBL/GenBank/DDBJ databases">
        <authorList>
            <person name="Lovell J.T."/>
            <person name="Bentley N."/>
            <person name="Bhattarai G."/>
            <person name="Jenkins J.W."/>
            <person name="Sreedasyam A."/>
            <person name="Alarcon Y."/>
            <person name="Bock C."/>
            <person name="Boston L."/>
            <person name="Carlson J."/>
            <person name="Cervantes K."/>
            <person name="Clermont K."/>
            <person name="Krom N."/>
            <person name="Kubenka K."/>
            <person name="Mamidi S."/>
            <person name="Mattison C."/>
            <person name="Monteros M."/>
            <person name="Pisani C."/>
            <person name="Plott C."/>
            <person name="Rajasekar S."/>
            <person name="Rhein H.S."/>
            <person name="Rohla C."/>
            <person name="Song M."/>
            <person name="Hilaire R.S."/>
            <person name="Shu S."/>
            <person name="Wells L."/>
            <person name="Wang X."/>
            <person name="Webber J."/>
            <person name="Heerema R.J."/>
            <person name="Klein P."/>
            <person name="Conner P."/>
            <person name="Grauke L."/>
            <person name="Grimwood J."/>
            <person name="Schmutz J."/>
            <person name="Randall J.J."/>
        </authorList>
    </citation>
    <scope>NUCLEOTIDE SEQUENCE</scope>
    <source>
        <tissue evidence="2">Leaf</tissue>
    </source>
</reference>
<name>A0A922JE36_CARIL</name>
<keyword evidence="1" id="KW-0732">Signal</keyword>
<dbReference type="AlphaFoldDB" id="A0A922JE36"/>
<evidence type="ECO:0000256" key="1">
    <source>
        <dbReference type="SAM" id="SignalP"/>
    </source>
</evidence>
<dbReference type="EMBL" id="CM031831">
    <property type="protein sequence ID" value="KAG6702532.1"/>
    <property type="molecule type" value="Genomic_DNA"/>
</dbReference>
<feature type="signal peptide" evidence="1">
    <location>
        <begin position="1"/>
        <end position="21"/>
    </location>
</feature>
<protein>
    <submittedName>
        <fullName evidence="2">Uncharacterized protein</fullName>
    </submittedName>
</protein>